<dbReference type="Proteomes" id="UP001138500">
    <property type="component" value="Unassembled WGS sequence"/>
</dbReference>
<gene>
    <name evidence="3" type="ORF">Tdes44962_MAKER05307</name>
</gene>
<feature type="region of interest" description="Disordered" evidence="1">
    <location>
        <begin position="499"/>
        <end position="550"/>
    </location>
</feature>
<reference evidence="3 4" key="1">
    <citation type="journal article" date="2018" name="IMA Fungus">
        <title>IMA Genome-F 10: Nine draft genome sequences of Claviceps purpurea s.lat., including C. arundinis, C. humidiphila, and C. cf. spartinae, pseudomolecules for the pitch canker pathogen Fusarium circinatum, draft genome of Davidsoniella eucalypti, Grosmannia galeiformis, Quambalaria eucalypti, and Teratosphaeria destructans.</title>
        <authorList>
            <person name="Wingfield B.D."/>
            <person name="Liu M."/>
            <person name="Nguyen H.D."/>
            <person name="Lane F.A."/>
            <person name="Morgan S.W."/>
            <person name="De Vos L."/>
            <person name="Wilken P.M."/>
            <person name="Duong T.A."/>
            <person name="Aylward J."/>
            <person name="Coetzee M.P."/>
            <person name="Dadej K."/>
            <person name="De Beer Z.W."/>
            <person name="Findlay W."/>
            <person name="Havenga M."/>
            <person name="Kolarik M."/>
            <person name="Menzies J.G."/>
            <person name="Naidoo K."/>
            <person name="Pochopski O."/>
            <person name="Shoukouhi P."/>
            <person name="Santana Q.C."/>
            <person name="Seifert K.A."/>
            <person name="Soal N."/>
            <person name="Steenkamp E.T."/>
            <person name="Tatham C.T."/>
            <person name="van der Nest M.A."/>
            <person name="Wingfield M.J."/>
        </authorList>
    </citation>
    <scope>NUCLEOTIDE SEQUENCE [LARGE SCALE GENOMIC DNA]</scope>
    <source>
        <strain evidence="3">CMW44962</strain>
    </source>
</reference>
<dbReference type="AlphaFoldDB" id="A0A9W7SKM5"/>
<dbReference type="InterPro" id="IPR058317">
    <property type="entry name" value="DUF8004"/>
</dbReference>
<evidence type="ECO:0000313" key="4">
    <source>
        <dbReference type="Proteomes" id="UP001138500"/>
    </source>
</evidence>
<dbReference type="OrthoDB" id="4114825at2759"/>
<organism evidence="3 4">
    <name type="scientific">Teratosphaeria destructans</name>
    <dbReference type="NCBI Taxonomy" id="418781"/>
    <lineage>
        <taxon>Eukaryota</taxon>
        <taxon>Fungi</taxon>
        <taxon>Dikarya</taxon>
        <taxon>Ascomycota</taxon>
        <taxon>Pezizomycotina</taxon>
        <taxon>Dothideomycetes</taxon>
        <taxon>Dothideomycetidae</taxon>
        <taxon>Mycosphaerellales</taxon>
        <taxon>Teratosphaeriaceae</taxon>
        <taxon>Teratosphaeria</taxon>
    </lineage>
</organism>
<accession>A0A9W7SKM5</accession>
<evidence type="ECO:0000313" key="3">
    <source>
        <dbReference type="EMBL" id="KAH9818542.1"/>
    </source>
</evidence>
<protein>
    <submittedName>
        <fullName evidence="3">Rdx family</fullName>
    </submittedName>
</protein>
<dbReference type="PANTHER" id="PTHR39601:SF1">
    <property type="entry name" value="CHORIOGENIN HMINOR"/>
    <property type="match status" value="1"/>
</dbReference>
<evidence type="ECO:0000259" key="2">
    <source>
        <dbReference type="Pfam" id="PF26013"/>
    </source>
</evidence>
<dbReference type="EMBL" id="RIBY02002345">
    <property type="protein sequence ID" value="KAH9818542.1"/>
    <property type="molecule type" value="Genomic_DNA"/>
</dbReference>
<proteinExistence type="predicted"/>
<evidence type="ECO:0000256" key="1">
    <source>
        <dbReference type="SAM" id="MobiDB-lite"/>
    </source>
</evidence>
<dbReference type="PANTHER" id="PTHR39601">
    <property type="entry name" value="CHORIOGENIN HMINOR"/>
    <property type="match status" value="1"/>
</dbReference>
<comment type="caution">
    <text evidence="3">The sequence shown here is derived from an EMBL/GenBank/DDBJ whole genome shotgun (WGS) entry which is preliminary data.</text>
</comment>
<reference evidence="3 4" key="2">
    <citation type="journal article" date="2021" name="Curr. Genet.">
        <title>Genetic response to nitrogen starvation in the aggressive Eucalyptus foliar pathogen Teratosphaeria destructans.</title>
        <authorList>
            <person name="Havenga M."/>
            <person name="Wingfield B.D."/>
            <person name="Wingfield M.J."/>
            <person name="Dreyer L.L."/>
            <person name="Roets F."/>
            <person name="Aylward J."/>
        </authorList>
    </citation>
    <scope>NUCLEOTIDE SEQUENCE [LARGE SCALE GENOMIC DNA]</scope>
    <source>
        <strain evidence="3">CMW44962</strain>
    </source>
</reference>
<name>A0A9W7SKM5_9PEZI</name>
<feature type="compositionally biased region" description="Basic and acidic residues" evidence="1">
    <location>
        <begin position="540"/>
        <end position="550"/>
    </location>
</feature>
<keyword evidence="4" id="KW-1185">Reference proteome</keyword>
<sequence length="550" mass="62138">MKGPTLRIEECFYASDTSILTPQRWSGSIKHFNRPQRTLSRWDGLRRDPMLWCEEGDCLVHLYSLGGSQRGPSLRLRYADVEALKSRYLSECCLFGRDDASRRASRPYELYIPAPASLTRAEAYEYHLTTRNFFAYATGKPLVGETLGVALARLLERIGEWQPDMDTAACFAQYYQRLGYADLAENADYALASLILSERARLRSLWTEAFVHCVGMHDRLFLSREYQVVSDTIKASVTRASLDMDLRIARAIRALGTFLENELGPENLGLSKPARDHLDRFRSCLHNYYVDKLGYFPPRDDGPWNKRVWTKMYHAFRSLYRYLVDSESSTDPANSRNVNGGICIAQNVRAFDEKHGYPPLPHPVPLLPALPARTRSASVKRGLKELKPGKPSPMADLATRQALAHATNPDDPDTQASELVQEYQRFERLKLQEKLSISEARKVRWLLIYAVLQTLISITRAPPEVRDTETPSYPLCVTTAGCPTWLEKQARVNGASTTHLVATPAPPPSSDQGRSSRISIHPDCEADCAEDYFNSQSPNSRRDPPLDVPP</sequence>
<feature type="domain" description="DUF8004" evidence="2">
    <location>
        <begin position="170"/>
        <end position="260"/>
    </location>
</feature>
<dbReference type="Pfam" id="PF26013">
    <property type="entry name" value="DUF8004"/>
    <property type="match status" value="1"/>
</dbReference>